<keyword evidence="1" id="KW-0812">Transmembrane</keyword>
<name>A0A8S5VBB7_9CAUD</name>
<feature type="transmembrane region" description="Helical" evidence="1">
    <location>
        <begin position="65"/>
        <end position="86"/>
    </location>
</feature>
<sequence length="92" mass="10859">MYITIYLLNIFDLLCTTYLVSKYGIEIEQNPIGRFLYSHPRLLIYVKVLFVGFCLLILKRHKCKIIGYVLLTLFILLTIYHIIILLEVHKIG</sequence>
<dbReference type="EMBL" id="BK016237">
    <property type="protein sequence ID" value="DAG04020.1"/>
    <property type="molecule type" value="Genomic_DNA"/>
</dbReference>
<keyword evidence="1" id="KW-0472">Membrane</keyword>
<dbReference type="InterPro" id="IPR043717">
    <property type="entry name" value="DUF5658"/>
</dbReference>
<organism evidence="3">
    <name type="scientific">Myoviridae sp. ctbEa13</name>
    <dbReference type="NCBI Taxonomy" id="2825136"/>
    <lineage>
        <taxon>Viruses</taxon>
        <taxon>Duplodnaviria</taxon>
        <taxon>Heunggongvirae</taxon>
        <taxon>Uroviricota</taxon>
        <taxon>Caudoviricetes</taxon>
    </lineage>
</organism>
<feature type="transmembrane region" description="Helical" evidence="1">
    <location>
        <begin position="42"/>
        <end position="58"/>
    </location>
</feature>
<evidence type="ECO:0000313" key="3">
    <source>
        <dbReference type="EMBL" id="DAG04020.1"/>
    </source>
</evidence>
<reference evidence="3" key="1">
    <citation type="journal article" date="2021" name="Proc. Natl. Acad. Sci. U.S.A.">
        <title>A Catalog of Tens of Thousands of Viruses from Human Metagenomes Reveals Hidden Associations with Chronic Diseases.</title>
        <authorList>
            <person name="Tisza M.J."/>
            <person name="Buck C.B."/>
        </authorList>
    </citation>
    <scope>NUCLEOTIDE SEQUENCE</scope>
    <source>
        <strain evidence="3">CtbEa13</strain>
    </source>
</reference>
<proteinExistence type="predicted"/>
<evidence type="ECO:0000259" key="2">
    <source>
        <dbReference type="Pfam" id="PF18902"/>
    </source>
</evidence>
<feature type="domain" description="DUF5658" evidence="2">
    <location>
        <begin position="3"/>
        <end position="88"/>
    </location>
</feature>
<accession>A0A8S5VBB7</accession>
<dbReference type="Pfam" id="PF18902">
    <property type="entry name" value="DUF5658"/>
    <property type="match status" value="1"/>
</dbReference>
<keyword evidence="1" id="KW-1133">Transmembrane helix</keyword>
<evidence type="ECO:0000256" key="1">
    <source>
        <dbReference type="SAM" id="Phobius"/>
    </source>
</evidence>
<protein>
    <recommendedName>
        <fullName evidence="2">DUF5658 domain-containing protein</fullName>
    </recommendedName>
</protein>